<dbReference type="Proteomes" id="UP001642464">
    <property type="component" value="Unassembled WGS sequence"/>
</dbReference>
<name>A0ABP0SFX7_9DINO</name>
<keyword evidence="3" id="KW-1185">Reference proteome</keyword>
<feature type="compositionally biased region" description="Basic residues" evidence="1">
    <location>
        <begin position="520"/>
        <end position="530"/>
    </location>
</feature>
<comment type="caution">
    <text evidence="2">The sequence shown here is derived from an EMBL/GenBank/DDBJ whole genome shotgun (WGS) entry which is preliminary data.</text>
</comment>
<feature type="region of interest" description="Disordered" evidence="1">
    <location>
        <begin position="463"/>
        <end position="536"/>
    </location>
</feature>
<feature type="compositionally biased region" description="Basic and acidic residues" evidence="1">
    <location>
        <begin position="503"/>
        <end position="519"/>
    </location>
</feature>
<feature type="compositionally biased region" description="Basic residues" evidence="1">
    <location>
        <begin position="27"/>
        <end position="40"/>
    </location>
</feature>
<accession>A0ABP0SFX7</accession>
<feature type="compositionally biased region" description="Basic and acidic residues" evidence="1">
    <location>
        <begin position="12"/>
        <end position="24"/>
    </location>
</feature>
<evidence type="ECO:0000313" key="2">
    <source>
        <dbReference type="EMBL" id="CAK9111253.1"/>
    </source>
</evidence>
<gene>
    <name evidence="2" type="ORF">SCF082_LOCUS51657</name>
</gene>
<dbReference type="InterPro" id="IPR019188">
    <property type="entry name" value="SNAPC1"/>
</dbReference>
<proteinExistence type="predicted"/>
<evidence type="ECO:0000313" key="3">
    <source>
        <dbReference type="Proteomes" id="UP001642464"/>
    </source>
</evidence>
<dbReference type="EMBL" id="CAXAMM010043684">
    <property type="protein sequence ID" value="CAK9111253.1"/>
    <property type="molecule type" value="Genomic_DNA"/>
</dbReference>
<dbReference type="Pfam" id="PF09808">
    <property type="entry name" value="SNAPC1"/>
    <property type="match status" value="1"/>
</dbReference>
<reference evidence="2 3" key="1">
    <citation type="submission" date="2024-02" db="EMBL/GenBank/DDBJ databases">
        <authorList>
            <person name="Chen Y."/>
            <person name="Shah S."/>
            <person name="Dougan E. K."/>
            <person name="Thang M."/>
            <person name="Chan C."/>
        </authorList>
    </citation>
    <scope>NUCLEOTIDE SEQUENCE [LARGE SCALE GENOMIC DNA]</scope>
</reference>
<organism evidence="2 3">
    <name type="scientific">Durusdinium trenchii</name>
    <dbReference type="NCBI Taxonomy" id="1381693"/>
    <lineage>
        <taxon>Eukaryota</taxon>
        <taxon>Sar</taxon>
        <taxon>Alveolata</taxon>
        <taxon>Dinophyceae</taxon>
        <taxon>Suessiales</taxon>
        <taxon>Symbiodiniaceae</taxon>
        <taxon>Durusdinium</taxon>
    </lineage>
</organism>
<evidence type="ECO:0000256" key="1">
    <source>
        <dbReference type="SAM" id="MobiDB-lite"/>
    </source>
</evidence>
<feature type="region of interest" description="Disordered" evidence="1">
    <location>
        <begin position="1"/>
        <end position="58"/>
    </location>
</feature>
<sequence>MPPKRKAPPTVPKKEALPKAEAAPKKGVPKKGAGKGKAAAKAKQGAAPKAKGKAKGRARRIVPEDLLPEYAMPVGYLCADFVAKGLLRADLEPMTLAPGRWQCTSTDVERLLYTWSVRLRQAYDLTHLPRLGAFGVFRESFKELSFSVVLEPSPGEVLKDLFQYITGVCWYFFMKSEDFVAQVGVVFLLYLLFHCQREQRYAIPVNVEILEKVHVVRKRCMSEQILLEFPAALRYLVQEQALSVGLRASYRNLFFDKYGHLLERKALASAHGRGRAERGATHETPLPDTRAWHRMKAKEKPVEVHIPAPPDVSHLEAQLKSYEDLRDGASGAGEVDRSLSQRMKRLAEASAVFEKSVPVPTEDLEHEAKAPVPKQRRLKRRRVFEDSEDEVEVPKAVPVMELRQEGPPGEEAFRQVRVTSPELQNSRVLGLDAAVQQGTADQLLKQVEEEMRKSTFAAWDETFARPSRASADQAKAETMPEEKEELPELQPIKLPDPPAAPPERTDRPAFDVRGDGDVRRRMRAEKKRERRGCLGV</sequence>
<protein>
    <submittedName>
        <fullName evidence="2">Uncharacterized protein</fullName>
    </submittedName>
</protein>